<dbReference type="AlphaFoldDB" id="A0A9P6TDJ6"/>
<evidence type="ECO:0000313" key="2">
    <source>
        <dbReference type="Proteomes" id="UP000886653"/>
    </source>
</evidence>
<dbReference type="Proteomes" id="UP000886653">
    <property type="component" value="Unassembled WGS sequence"/>
</dbReference>
<keyword evidence="2" id="KW-1185">Reference proteome</keyword>
<protein>
    <submittedName>
        <fullName evidence="1">Uncharacterized protein</fullName>
    </submittedName>
</protein>
<accession>A0A9P6TDJ6</accession>
<reference evidence="1" key="1">
    <citation type="submission" date="2013-11" db="EMBL/GenBank/DDBJ databases">
        <title>Genome sequence of the fusiform rust pathogen reveals effectors for host alternation and coevolution with pine.</title>
        <authorList>
            <consortium name="DOE Joint Genome Institute"/>
            <person name="Smith K."/>
            <person name="Pendleton A."/>
            <person name="Kubisiak T."/>
            <person name="Anderson C."/>
            <person name="Salamov A."/>
            <person name="Aerts A."/>
            <person name="Riley R."/>
            <person name="Clum A."/>
            <person name="Lindquist E."/>
            <person name="Ence D."/>
            <person name="Campbell M."/>
            <person name="Kronenberg Z."/>
            <person name="Feau N."/>
            <person name="Dhillon B."/>
            <person name="Hamelin R."/>
            <person name="Burleigh J."/>
            <person name="Smith J."/>
            <person name="Yandell M."/>
            <person name="Nelson C."/>
            <person name="Grigoriev I."/>
            <person name="Davis J."/>
        </authorList>
    </citation>
    <scope>NUCLEOTIDE SEQUENCE</scope>
    <source>
        <strain evidence="1">G11</strain>
    </source>
</reference>
<evidence type="ECO:0000313" key="1">
    <source>
        <dbReference type="EMBL" id="KAG0148506.1"/>
    </source>
</evidence>
<gene>
    <name evidence="1" type="ORF">CROQUDRAFT_90221</name>
</gene>
<name>A0A9P6TDJ6_9BASI</name>
<proteinExistence type="predicted"/>
<sequence length="189" mass="21600">MFYLSGFFFYLSNGPFSSFQNFIFKSNPEIASRRPLIEHLRIIIPLHITIIIGIKRGRLLCSIPKRVREGLYTPEKDSFSLLNSSTHLGPVAPCISVASSLYPTVYDIPPRSPVKPLNSRLGGRRGGYEMSCLALHRPRAVFLFKRDGAEYRLPKEQKTKMRKWFLPIIRVLCACRTDTGLRAINFDSH</sequence>
<comment type="caution">
    <text evidence="1">The sequence shown here is derived from an EMBL/GenBank/DDBJ whole genome shotgun (WGS) entry which is preliminary data.</text>
</comment>
<dbReference type="EMBL" id="MU167236">
    <property type="protein sequence ID" value="KAG0148506.1"/>
    <property type="molecule type" value="Genomic_DNA"/>
</dbReference>
<organism evidence="1 2">
    <name type="scientific">Cronartium quercuum f. sp. fusiforme G11</name>
    <dbReference type="NCBI Taxonomy" id="708437"/>
    <lineage>
        <taxon>Eukaryota</taxon>
        <taxon>Fungi</taxon>
        <taxon>Dikarya</taxon>
        <taxon>Basidiomycota</taxon>
        <taxon>Pucciniomycotina</taxon>
        <taxon>Pucciniomycetes</taxon>
        <taxon>Pucciniales</taxon>
        <taxon>Coleosporiaceae</taxon>
        <taxon>Cronartium</taxon>
    </lineage>
</organism>